<accession>A0A8S5TH29</accession>
<name>A0A8S5TH29_9VIRU</name>
<protein>
    <submittedName>
        <fullName evidence="1">Tail tube protein</fullName>
    </submittedName>
</protein>
<evidence type="ECO:0000313" key="1">
    <source>
        <dbReference type="EMBL" id="DAF62074.1"/>
    </source>
</evidence>
<reference evidence="1" key="1">
    <citation type="journal article" date="2021" name="Proc. Natl. Acad. Sci. U.S.A.">
        <title>A Catalog of Tens of Thousands of Viruses from Human Metagenomes Reveals Hidden Associations with Chronic Diseases.</title>
        <authorList>
            <person name="Tisza M.J."/>
            <person name="Buck C.B."/>
        </authorList>
    </citation>
    <scope>NUCLEOTIDE SEQUENCE</scope>
    <source>
        <strain evidence="1">CtL4h4</strain>
    </source>
</reference>
<sequence length="208" mass="24211">MLSLSPRYDLFRFLLPRHYIPEEVSKKWQTLLSKEPGVITKPIDYLNESIKGITLPGISDLVITQQQHSSNSIARTGPNNTGMGRLNVEPNQNNSYVTAANPLDKISREFKVTFRMNQGFTNYFMMYETLFYRICKPELYDKDDDFSIDLMDETGRVYARIKLSQCIIDGIDGLDLSYDKVERQSDTFDITWKFNNIDFELITEDNFQ</sequence>
<organism evidence="1">
    <name type="scientific">Phage sp. ctL4h4</name>
    <dbReference type="NCBI Taxonomy" id="2828005"/>
    <lineage>
        <taxon>Viruses</taxon>
    </lineage>
</organism>
<proteinExistence type="predicted"/>
<dbReference type="EMBL" id="BK032819">
    <property type="protein sequence ID" value="DAF62074.1"/>
    <property type="molecule type" value="Genomic_DNA"/>
</dbReference>